<feature type="domain" description="Plant heme peroxidase family profile" evidence="9">
    <location>
        <begin position="90"/>
        <end position="357"/>
    </location>
</feature>
<evidence type="ECO:0000259" key="9">
    <source>
        <dbReference type="PROSITE" id="PS50873"/>
    </source>
</evidence>
<dbReference type="OrthoDB" id="2859658at2759"/>
<dbReference type="RefSeq" id="XP_005704736.1">
    <property type="nucleotide sequence ID" value="XM_005704679.1"/>
</dbReference>
<evidence type="ECO:0000256" key="8">
    <source>
        <dbReference type="SAM" id="MobiDB-lite"/>
    </source>
</evidence>
<evidence type="ECO:0000313" key="11">
    <source>
        <dbReference type="EMBL" id="EME28216.1"/>
    </source>
</evidence>
<dbReference type="InterPro" id="IPR044831">
    <property type="entry name" value="Ccp1-like"/>
</dbReference>
<dbReference type="InterPro" id="IPR019793">
    <property type="entry name" value="Peroxidases_heam-ligand_BS"/>
</dbReference>
<reference evidence="12" key="3">
    <citation type="journal article" date="2013" name="Science">
        <title>Gene transfer from bacteria and archaea facilitated evolution of an extremophilic eukaryote.</title>
        <authorList>
            <person name="Schonknecht G."/>
            <person name="Chen W.H."/>
            <person name="Ternes C.M."/>
            <person name="Barbier G.G."/>
            <person name="Shrestha R.P."/>
            <person name="Stanke M."/>
            <person name="Brautigam A."/>
            <person name="Baker B.J."/>
            <person name="Banfield J.F."/>
            <person name="Garavito R.M."/>
            <person name="Carr K."/>
            <person name="Wilkerson C."/>
            <person name="Rensing S.A."/>
            <person name="Gagneul D."/>
            <person name="Dickenson N.E."/>
            <person name="Oesterhelt C."/>
            <person name="Lercher M.J."/>
            <person name="Weber A.P."/>
        </authorList>
    </citation>
    <scope>NUCLEOTIDE SEQUENCE [LARGE SCALE GENOMIC DNA]</scope>
    <source>
        <strain evidence="12">074W</strain>
    </source>
</reference>
<evidence type="ECO:0000256" key="7">
    <source>
        <dbReference type="ARBA" id="ARBA00023004"/>
    </source>
</evidence>
<dbReference type="STRING" id="130081.A5JW30"/>
<protein>
    <submittedName>
        <fullName evidence="10">Cytochrome c peroxidase</fullName>
        <ecNumber evidence="11">1.11.1.5</ecNumber>
    </submittedName>
</protein>
<evidence type="ECO:0000313" key="12">
    <source>
        <dbReference type="Proteomes" id="UP000030680"/>
    </source>
</evidence>
<dbReference type="PROSITE" id="PS50873">
    <property type="entry name" value="PEROXIDASE_4"/>
    <property type="match status" value="1"/>
</dbReference>
<dbReference type="CDD" id="cd00691">
    <property type="entry name" value="ascorbate_peroxidase"/>
    <property type="match status" value="1"/>
</dbReference>
<evidence type="ECO:0000256" key="4">
    <source>
        <dbReference type="ARBA" id="ARBA00022617"/>
    </source>
</evidence>
<keyword evidence="12" id="KW-1185">Reference proteome</keyword>
<evidence type="ECO:0000256" key="3">
    <source>
        <dbReference type="ARBA" id="ARBA00022559"/>
    </source>
</evidence>
<dbReference type="PROSITE" id="PS00436">
    <property type="entry name" value="PEROXIDASE_2"/>
    <property type="match status" value="1"/>
</dbReference>
<dbReference type="GO" id="GO:0046872">
    <property type="term" value="F:metal ion binding"/>
    <property type="evidence" value="ECO:0007669"/>
    <property type="project" value="UniProtKB-KW"/>
</dbReference>
<dbReference type="PRINTS" id="PR00459">
    <property type="entry name" value="ASPEROXIDASE"/>
</dbReference>
<keyword evidence="6 11" id="KW-0560">Oxidoreductase</keyword>
<dbReference type="Gramene" id="EME28216">
    <property type="protein sequence ID" value="EME28216"/>
    <property type="gene ID" value="Gasu_42210"/>
</dbReference>
<comment type="function">
    <text evidence="1">Destroys radicals which are normally produced within the cells and which are toxic to biological systems.</text>
</comment>
<dbReference type="EMBL" id="KB454522">
    <property type="protein sequence ID" value="EME28216.1"/>
    <property type="molecule type" value="Genomic_DNA"/>
</dbReference>
<dbReference type="eggNOG" id="ENOG502QR1E">
    <property type="taxonomic scope" value="Eukaryota"/>
</dbReference>
<dbReference type="OMA" id="QRKWNGP"/>
<reference evidence="11" key="4">
    <citation type="journal article" date="2013" name="Science">
        <title>Gene Transfer from Bacteria and Archaea Facilitated Evolution of an Extremophilic Eukaryote.</title>
        <authorList>
            <person name="Schoenknecht G."/>
            <person name="Chen W.-H."/>
            <person name="Ternes C.M."/>
            <person name="Barbier G.G."/>
            <person name="Shrestha R.P."/>
            <person name="Stanke M."/>
            <person name="Brautigam A."/>
            <person name="Baker B.J."/>
            <person name="Banfield J.F."/>
            <person name="Garavito R.M."/>
            <person name="Carr K."/>
            <person name="Wilkerson C."/>
            <person name="Rensing S.A."/>
            <person name="Gagneul D."/>
            <person name="Dickenson N.E."/>
            <person name="Oesterhelt C."/>
            <person name="Lercher M.J."/>
            <person name="Weber A.P.M."/>
        </authorList>
    </citation>
    <scope>NUCLEOTIDE SEQUENCE</scope>
    <source>
        <strain evidence="11">074W</strain>
    </source>
</reference>
<keyword evidence="7" id="KW-0408">Iron</keyword>
<accession>A5JW30</accession>
<dbReference type="Gene3D" id="1.10.420.10">
    <property type="entry name" value="Peroxidase, domain 2"/>
    <property type="match status" value="1"/>
</dbReference>
<dbReference type="PANTHER" id="PTHR31356:SF66">
    <property type="entry name" value="CATALASE-PEROXIDASE"/>
    <property type="match status" value="1"/>
</dbReference>
<keyword evidence="3 10" id="KW-0575">Peroxidase</keyword>
<evidence type="ECO:0000256" key="6">
    <source>
        <dbReference type="ARBA" id="ARBA00023002"/>
    </source>
</evidence>
<dbReference type="AlphaFoldDB" id="A5JW30"/>
<dbReference type="GO" id="GO:0004130">
    <property type="term" value="F:cytochrome-c peroxidase activity"/>
    <property type="evidence" value="ECO:0007669"/>
    <property type="project" value="UniProtKB-EC"/>
</dbReference>
<dbReference type="KEGG" id="gsl:Gasu_42210"/>
<reference evidence="10" key="2">
    <citation type="journal article" date="2008" name="Planta">
        <title>The genome of the thermoacidophilic red microalga Galdieria sulphuraria encodes a small family of secreted class III peroxidases that might be involved in cell wall modification.</title>
        <authorList>
            <person name="Oesterhelt C."/>
            <person name="Vogelbein S."/>
            <person name="Shrestha R.P."/>
            <person name="Stanke M."/>
            <person name="Weber A.P."/>
        </authorList>
    </citation>
    <scope>NUCLEOTIDE SEQUENCE</scope>
</reference>
<dbReference type="SUPFAM" id="SSF48113">
    <property type="entry name" value="Heme-dependent peroxidases"/>
    <property type="match status" value="1"/>
</dbReference>
<organism evidence="10">
    <name type="scientific">Galdieria sulphuraria</name>
    <name type="common">Red alga</name>
    <dbReference type="NCBI Taxonomy" id="130081"/>
    <lineage>
        <taxon>Eukaryota</taxon>
        <taxon>Rhodophyta</taxon>
        <taxon>Bangiophyceae</taxon>
        <taxon>Galdieriales</taxon>
        <taxon>Galdieriaceae</taxon>
        <taxon>Galdieria</taxon>
    </lineage>
</organism>
<dbReference type="GO" id="GO:0000302">
    <property type="term" value="P:response to reactive oxygen species"/>
    <property type="evidence" value="ECO:0007669"/>
    <property type="project" value="TreeGrafter"/>
</dbReference>
<dbReference type="GO" id="GO:0042744">
    <property type="term" value="P:hydrogen peroxide catabolic process"/>
    <property type="evidence" value="ECO:0007669"/>
    <property type="project" value="TreeGrafter"/>
</dbReference>
<evidence type="ECO:0000313" key="10">
    <source>
        <dbReference type="EMBL" id="ABQ53875.1"/>
    </source>
</evidence>
<comment type="similarity">
    <text evidence="2">Belongs to the peroxidase family. Cytochrome c peroxidase subfamily.</text>
</comment>
<dbReference type="PRINTS" id="PR00458">
    <property type="entry name" value="PEROXIDASE"/>
</dbReference>
<dbReference type="GO" id="GO:0034599">
    <property type="term" value="P:cellular response to oxidative stress"/>
    <property type="evidence" value="ECO:0007669"/>
    <property type="project" value="InterPro"/>
</dbReference>
<evidence type="ECO:0000256" key="2">
    <source>
        <dbReference type="ARBA" id="ARBA00005997"/>
    </source>
</evidence>
<dbReference type="Proteomes" id="UP000030680">
    <property type="component" value="Unassembled WGS sequence"/>
</dbReference>
<name>A5JW30_GALSU</name>
<dbReference type="GeneID" id="17087073"/>
<dbReference type="Gene3D" id="1.10.520.10">
    <property type="match status" value="1"/>
</dbReference>
<dbReference type="InterPro" id="IPR002016">
    <property type="entry name" value="Haem_peroxidase"/>
</dbReference>
<dbReference type="InterPro" id="IPR002207">
    <property type="entry name" value="Peroxidase_I"/>
</dbReference>
<reference evidence="10" key="1">
    <citation type="submission" date="2007-04" db="EMBL/GenBank/DDBJ databases">
        <authorList>
            <person name="Weber A.P.M."/>
            <person name="Shrestha R.P."/>
        </authorList>
    </citation>
    <scope>NUCLEOTIDE SEQUENCE</scope>
</reference>
<sequence length="357" mass="39885">MYRQCLKKALKSRSLVSEAASYWKGSTRSFSSSAGTQGNYWRSSVKKLSAAATIGAAVAAFYGIERQRSSPVSCKEAETTSKGSVNYDKVREAIVKVIEVDDNIAPAMLRLAWHSSGSYDKKTNTGGSDGATMRFSPEKDYAANAGLFRARDALEPVKKQFPEITYADLWTLAGAVAVEEMGGPKVAWRPGRRDAVSGQECPPDGRLPDADKGTLSGTVQHIRDIFYRMGFNDQEIVALVGAHAVGHTHKQFSGYDGPWTRAPTTFSNELFRELLENKWTLRKWNGPDMFEDPTGEIIMLPTDMALTWDKEFRKYVETYAADQDRFFEDFAKAFQKLEELGVKAFQEEAKKKRGWFS</sequence>
<dbReference type="PROSITE" id="PS00435">
    <property type="entry name" value="PEROXIDASE_1"/>
    <property type="match status" value="1"/>
</dbReference>
<dbReference type="Pfam" id="PF00141">
    <property type="entry name" value="peroxidase"/>
    <property type="match status" value="1"/>
</dbReference>
<gene>
    <name evidence="10" type="primary">CcP01</name>
    <name evidence="11" type="ORF">Gasu_42210</name>
</gene>
<dbReference type="FunFam" id="1.10.420.10:FF:000009">
    <property type="entry name" value="Ascorbate peroxidase"/>
    <property type="match status" value="1"/>
</dbReference>
<feature type="region of interest" description="Disordered" evidence="8">
    <location>
        <begin position="189"/>
        <end position="213"/>
    </location>
</feature>
<evidence type="ECO:0000256" key="5">
    <source>
        <dbReference type="ARBA" id="ARBA00022723"/>
    </source>
</evidence>
<proteinExistence type="evidence at transcript level"/>
<evidence type="ECO:0000256" key="1">
    <source>
        <dbReference type="ARBA" id="ARBA00003917"/>
    </source>
</evidence>
<dbReference type="FunFam" id="1.10.520.10:FF:000005">
    <property type="entry name" value="Cytochrome c peroxidase"/>
    <property type="match status" value="1"/>
</dbReference>
<dbReference type="EMBL" id="EF589722">
    <property type="protein sequence ID" value="ABQ53875.1"/>
    <property type="molecule type" value="mRNA"/>
</dbReference>
<dbReference type="InterPro" id="IPR010255">
    <property type="entry name" value="Haem_peroxidase_sf"/>
</dbReference>
<keyword evidence="5" id="KW-0479">Metal-binding</keyword>
<dbReference type="EC" id="1.11.1.5" evidence="11"/>
<keyword evidence="4" id="KW-0349">Heme</keyword>
<dbReference type="PANTHER" id="PTHR31356">
    <property type="entry name" value="THYLAKOID LUMENAL 29 KDA PROTEIN, CHLOROPLASTIC-RELATED"/>
    <property type="match status" value="1"/>
</dbReference>
<dbReference type="InterPro" id="IPR019794">
    <property type="entry name" value="Peroxidases_AS"/>
</dbReference>
<dbReference type="GO" id="GO:0020037">
    <property type="term" value="F:heme binding"/>
    <property type="evidence" value="ECO:0007669"/>
    <property type="project" value="InterPro"/>
</dbReference>